<feature type="region of interest" description="Disordered" evidence="1">
    <location>
        <begin position="214"/>
        <end position="243"/>
    </location>
</feature>
<dbReference type="Pfam" id="PF05340">
    <property type="entry name" value="DUF740"/>
    <property type="match status" value="1"/>
</dbReference>
<proteinExistence type="predicted"/>
<dbReference type="EMBL" id="SZYD01000009">
    <property type="protein sequence ID" value="KAD5317623.1"/>
    <property type="molecule type" value="Genomic_DNA"/>
</dbReference>
<dbReference type="PANTHER" id="PTHR31659">
    <property type="entry name" value="PROTEIN: UPF0503-LIKE PROTEIN, PUTATIVE (DUF740)-RELATED"/>
    <property type="match status" value="1"/>
</dbReference>
<feature type="compositionally biased region" description="Polar residues" evidence="1">
    <location>
        <begin position="230"/>
        <end position="243"/>
    </location>
</feature>
<dbReference type="PANTHER" id="PTHR31659:SF40">
    <property type="entry name" value="DUF740 DOMAIN-CONTAINING PROTEIN"/>
    <property type="match status" value="1"/>
</dbReference>
<keyword evidence="3" id="KW-1185">Reference proteome</keyword>
<evidence type="ECO:0000313" key="2">
    <source>
        <dbReference type="EMBL" id="KAD5317623.1"/>
    </source>
</evidence>
<feature type="region of interest" description="Disordered" evidence="1">
    <location>
        <begin position="428"/>
        <end position="476"/>
    </location>
</feature>
<evidence type="ECO:0000256" key="1">
    <source>
        <dbReference type="SAM" id="MobiDB-lite"/>
    </source>
</evidence>
<sequence>MDLDSRIRTGNRTHRRSACYRHPNEPVIGLCALCLRDRLAGLDSSRNQLHVKHETIVSFPLSRRTRGHAGAASSGVAPELRRSKSVAVEKCEIVDLSFDLRRKSCDVRASNRLTDLFDIDDTKTGGDGVVKVESKNLGFSGIVEPMLEINEDCDNCSEIRVSNDLIRNEVEDNGGIGEEEDLRTMKEHIEMELQNRKKNFWEAASVFSRKLQKWRQKHKGKKQNEVCNGRSDNNRSSFSGFKDSQFQSDVADHGLGRRSCDAAPRFLVDAHRVSVDDPRCSFDEHRASWDGYMIARTIPRLTPMLPIVDDMIFPPVNKRITVKEDVLSSGASAKSNSDSSSSNTGSSSSSMKSSSSKTVGQETKLVITERELNDWHLRSVNRINLESTSNAPISARRTVKNGWRKVSNLWSYKSKLVDKKNDSYINNSGPSLNQNNEINEYTRGNSSGKLVRNSSYVGSRNRTESHPNGQEGARHSVSDIESGLMRLHFSPFVGKSRNKLATSKAIDD</sequence>
<dbReference type="AlphaFoldDB" id="A0A5N6NU17"/>
<feature type="compositionally biased region" description="Polar residues" evidence="1">
    <location>
        <begin position="428"/>
        <end position="460"/>
    </location>
</feature>
<dbReference type="OrthoDB" id="758624at2759"/>
<name>A0A5N6NU17_9ASTR</name>
<protein>
    <submittedName>
        <fullName evidence="2">Uncharacterized protein</fullName>
    </submittedName>
</protein>
<reference evidence="2 3" key="1">
    <citation type="submission" date="2019-05" db="EMBL/GenBank/DDBJ databases">
        <title>Mikania micrantha, genome provides insights into the molecular mechanism of rapid growth.</title>
        <authorList>
            <person name="Liu B."/>
        </authorList>
    </citation>
    <scope>NUCLEOTIDE SEQUENCE [LARGE SCALE GENOMIC DNA]</scope>
    <source>
        <strain evidence="2">NLD-2019</strain>
        <tissue evidence="2">Leaf</tissue>
    </source>
</reference>
<accession>A0A5N6NU17</accession>
<gene>
    <name evidence="2" type="ORF">E3N88_17569</name>
</gene>
<comment type="caution">
    <text evidence="2">The sequence shown here is derived from an EMBL/GenBank/DDBJ whole genome shotgun (WGS) entry which is preliminary data.</text>
</comment>
<evidence type="ECO:0000313" key="3">
    <source>
        <dbReference type="Proteomes" id="UP000326396"/>
    </source>
</evidence>
<dbReference type="InterPro" id="IPR008004">
    <property type="entry name" value="OCTOPUS-like"/>
</dbReference>
<organism evidence="2 3">
    <name type="scientific">Mikania micrantha</name>
    <name type="common">bitter vine</name>
    <dbReference type="NCBI Taxonomy" id="192012"/>
    <lineage>
        <taxon>Eukaryota</taxon>
        <taxon>Viridiplantae</taxon>
        <taxon>Streptophyta</taxon>
        <taxon>Embryophyta</taxon>
        <taxon>Tracheophyta</taxon>
        <taxon>Spermatophyta</taxon>
        <taxon>Magnoliopsida</taxon>
        <taxon>eudicotyledons</taxon>
        <taxon>Gunneridae</taxon>
        <taxon>Pentapetalae</taxon>
        <taxon>asterids</taxon>
        <taxon>campanulids</taxon>
        <taxon>Asterales</taxon>
        <taxon>Asteraceae</taxon>
        <taxon>Asteroideae</taxon>
        <taxon>Heliantheae alliance</taxon>
        <taxon>Eupatorieae</taxon>
        <taxon>Mikania</taxon>
    </lineage>
</organism>
<dbReference type="Proteomes" id="UP000326396">
    <property type="component" value="Linkage Group LG17"/>
</dbReference>
<feature type="compositionally biased region" description="Low complexity" evidence="1">
    <location>
        <begin position="328"/>
        <end position="356"/>
    </location>
</feature>
<feature type="region of interest" description="Disordered" evidence="1">
    <location>
        <begin position="328"/>
        <end position="362"/>
    </location>
</feature>